<evidence type="ECO:0000313" key="8">
    <source>
        <dbReference type="Proteomes" id="UP000006695"/>
    </source>
</evidence>
<evidence type="ECO:0000256" key="3">
    <source>
        <dbReference type="ARBA" id="ARBA00022989"/>
    </source>
</evidence>
<dbReference type="PANTHER" id="PTHR12714:SF24">
    <property type="entry name" value="SLR1182 PROTEIN"/>
    <property type="match status" value="1"/>
</dbReference>
<evidence type="ECO:0000259" key="6">
    <source>
        <dbReference type="Pfam" id="PF07298"/>
    </source>
</evidence>
<feature type="transmembrane region" description="Helical" evidence="5">
    <location>
        <begin position="67"/>
        <end position="90"/>
    </location>
</feature>
<protein>
    <recommendedName>
        <fullName evidence="6">NnrU domain-containing protein</fullName>
    </recommendedName>
</protein>
<dbReference type="Proteomes" id="UP000006695">
    <property type="component" value="Chromosome"/>
</dbReference>
<name>A5G5B5_GEOUR</name>
<dbReference type="RefSeq" id="WP_011939657.1">
    <property type="nucleotide sequence ID" value="NC_009483.1"/>
</dbReference>
<dbReference type="GO" id="GO:0016020">
    <property type="term" value="C:membrane"/>
    <property type="evidence" value="ECO:0007669"/>
    <property type="project" value="UniProtKB-SubCell"/>
</dbReference>
<dbReference type="AlphaFoldDB" id="A5G5B5"/>
<dbReference type="InterPro" id="IPR009915">
    <property type="entry name" value="NnrU_dom"/>
</dbReference>
<evidence type="ECO:0000256" key="1">
    <source>
        <dbReference type="ARBA" id="ARBA00004141"/>
    </source>
</evidence>
<evidence type="ECO:0000256" key="5">
    <source>
        <dbReference type="SAM" id="Phobius"/>
    </source>
</evidence>
<feature type="transmembrane region" description="Helical" evidence="5">
    <location>
        <begin position="44"/>
        <end position="61"/>
    </location>
</feature>
<reference evidence="7 8" key="1">
    <citation type="submission" date="2007-05" db="EMBL/GenBank/DDBJ databases">
        <title>Complete sequence of Geobacter uraniireducens Rf4.</title>
        <authorList>
            <consortium name="US DOE Joint Genome Institute"/>
            <person name="Copeland A."/>
            <person name="Lucas S."/>
            <person name="Lapidus A."/>
            <person name="Barry K."/>
            <person name="Detter J.C."/>
            <person name="Glavina del Rio T."/>
            <person name="Hammon N."/>
            <person name="Israni S."/>
            <person name="Dalin E."/>
            <person name="Tice H."/>
            <person name="Pitluck S."/>
            <person name="Chertkov O."/>
            <person name="Brettin T."/>
            <person name="Bruce D."/>
            <person name="Han C."/>
            <person name="Schmutz J."/>
            <person name="Larimer F."/>
            <person name="Land M."/>
            <person name="Hauser L."/>
            <person name="Kyrpides N."/>
            <person name="Mikhailova N."/>
            <person name="Shelobolina E."/>
            <person name="Aklujkar M."/>
            <person name="Lovley D."/>
            <person name="Richardson P."/>
        </authorList>
    </citation>
    <scope>NUCLEOTIDE SEQUENCE [LARGE SCALE GENOMIC DNA]</scope>
    <source>
        <strain evidence="7 8">Rf4</strain>
    </source>
</reference>
<sequence>MHDNSYVFACRFIAFAICHSILATPAVQYRFKCLFGSGWRGYRLGYNLLSIIMFGWVMAAYRSSRIIFLVPGFWGPLCYLVQVALLLLLFRCAAQVGIGDFLGFNQLRGRMTRHVLVKSGCYARVRHPQYSLAIVFLLLNPVISVNGIVLTLLSASYFIFGAVIEEKRLALEFGEEYRRYRDEVPMFIPSFYRRCIKR</sequence>
<dbReference type="HOGENOM" id="CLU_084189_1_0_7"/>
<dbReference type="STRING" id="351605.Gura_2810"/>
<keyword evidence="4 5" id="KW-0472">Membrane</keyword>
<keyword evidence="3 5" id="KW-1133">Transmembrane helix</keyword>
<gene>
    <name evidence="7" type="ordered locus">Gura_2810</name>
</gene>
<dbReference type="GO" id="GO:0016740">
    <property type="term" value="F:transferase activity"/>
    <property type="evidence" value="ECO:0007669"/>
    <property type="project" value="UniProtKB-ARBA"/>
</dbReference>
<dbReference type="Pfam" id="PF07298">
    <property type="entry name" value="NnrU"/>
    <property type="match status" value="1"/>
</dbReference>
<comment type="subcellular location">
    <subcellularLocation>
        <location evidence="1">Membrane</location>
        <topology evidence="1">Multi-pass membrane protein</topology>
    </subcellularLocation>
</comment>
<feature type="domain" description="NnrU" evidence="6">
    <location>
        <begin position="9"/>
        <end position="130"/>
    </location>
</feature>
<keyword evidence="2 5" id="KW-0812">Transmembrane</keyword>
<dbReference type="KEGG" id="gur:Gura_2810"/>
<evidence type="ECO:0000256" key="2">
    <source>
        <dbReference type="ARBA" id="ARBA00022692"/>
    </source>
</evidence>
<feature type="transmembrane region" description="Helical" evidence="5">
    <location>
        <begin position="132"/>
        <end position="160"/>
    </location>
</feature>
<organism evidence="7 8">
    <name type="scientific">Geotalea uraniireducens (strain Rf4)</name>
    <name type="common">Geobacter uraniireducens</name>
    <dbReference type="NCBI Taxonomy" id="351605"/>
    <lineage>
        <taxon>Bacteria</taxon>
        <taxon>Pseudomonadati</taxon>
        <taxon>Thermodesulfobacteriota</taxon>
        <taxon>Desulfuromonadia</taxon>
        <taxon>Geobacterales</taxon>
        <taxon>Geobacteraceae</taxon>
        <taxon>Geotalea</taxon>
    </lineage>
</organism>
<dbReference type="Gene3D" id="1.20.120.1630">
    <property type="match status" value="1"/>
</dbReference>
<dbReference type="EMBL" id="CP000698">
    <property type="protein sequence ID" value="ABQ26983.1"/>
    <property type="molecule type" value="Genomic_DNA"/>
</dbReference>
<proteinExistence type="predicted"/>
<accession>A5G5B5</accession>
<dbReference type="PANTHER" id="PTHR12714">
    <property type="entry name" value="PROTEIN-S ISOPRENYLCYSTEINE O-METHYLTRANSFERASE"/>
    <property type="match status" value="1"/>
</dbReference>
<evidence type="ECO:0000256" key="4">
    <source>
        <dbReference type="ARBA" id="ARBA00023136"/>
    </source>
</evidence>
<keyword evidence="8" id="KW-1185">Reference proteome</keyword>
<feature type="transmembrane region" description="Helical" evidence="5">
    <location>
        <begin position="6"/>
        <end position="23"/>
    </location>
</feature>
<evidence type="ECO:0000313" key="7">
    <source>
        <dbReference type="EMBL" id="ABQ26983.1"/>
    </source>
</evidence>